<feature type="domain" description="Isochorismatase-like" evidence="2">
    <location>
        <begin position="10"/>
        <end position="177"/>
    </location>
</feature>
<dbReference type="SUPFAM" id="SSF52499">
    <property type="entry name" value="Isochorismatase-like hydrolases"/>
    <property type="match status" value="1"/>
</dbReference>
<evidence type="ECO:0000256" key="1">
    <source>
        <dbReference type="ARBA" id="ARBA00022801"/>
    </source>
</evidence>
<dbReference type="InterPro" id="IPR050272">
    <property type="entry name" value="Isochorismatase-like_hydrls"/>
</dbReference>
<name>A0A7X4LLS8_9VIBR</name>
<comment type="caution">
    <text evidence="3">The sequence shown here is derived from an EMBL/GenBank/DDBJ whole genome shotgun (WGS) entry which is preliminary data.</text>
</comment>
<dbReference type="InterPro" id="IPR036380">
    <property type="entry name" value="Isochorismatase-like_sf"/>
</dbReference>
<dbReference type="Pfam" id="PF00857">
    <property type="entry name" value="Isochorismatase"/>
    <property type="match status" value="1"/>
</dbReference>
<evidence type="ECO:0000259" key="2">
    <source>
        <dbReference type="Pfam" id="PF00857"/>
    </source>
</evidence>
<evidence type="ECO:0000313" key="4">
    <source>
        <dbReference type="Proteomes" id="UP000462621"/>
    </source>
</evidence>
<protein>
    <submittedName>
        <fullName evidence="3">Isochorismatase family protein</fullName>
    </submittedName>
</protein>
<reference evidence="3 4" key="1">
    <citation type="submission" date="2019-10" db="EMBL/GenBank/DDBJ databases">
        <title>Vibrio sp. nov. isolated from a shrimp pond.</title>
        <authorList>
            <person name="Gomez-Gil B."/>
            <person name="Enciso-Ibarra J."/>
            <person name="Enciso-Ibarra K."/>
            <person name="Bolan-Mejia C."/>
        </authorList>
    </citation>
    <scope>NUCLEOTIDE SEQUENCE [LARGE SCALE GENOMIC DNA]</scope>
    <source>
        <strain evidence="3 4">CAIM 722</strain>
    </source>
</reference>
<accession>A0A7X4LLS8</accession>
<sequence length="184" mass="19708">MAITQLDSKTALVVIDLQEGIVVLPPKENAAQTIVNSIKLINAFHEQSQPVVLVNVAGGAPGRTSLPHSGGELPANWADLIEELPRKDSDILITKSNWGAFINTDLHEQLQKAGVTQIVVVGIATSMGVESTARQGYELGYNVVLIEDSMTDKSLDNHKNSVTGIFPMLGEIGTTEELLGLLNK</sequence>
<organism evidence="3 4">
    <name type="scientific">Vibrio eleionomae</name>
    <dbReference type="NCBI Taxonomy" id="2653505"/>
    <lineage>
        <taxon>Bacteria</taxon>
        <taxon>Pseudomonadati</taxon>
        <taxon>Pseudomonadota</taxon>
        <taxon>Gammaproteobacteria</taxon>
        <taxon>Vibrionales</taxon>
        <taxon>Vibrionaceae</taxon>
        <taxon>Vibrio</taxon>
    </lineage>
</organism>
<keyword evidence="4" id="KW-1185">Reference proteome</keyword>
<dbReference type="InterPro" id="IPR000868">
    <property type="entry name" value="Isochorismatase-like_dom"/>
</dbReference>
<dbReference type="Gene3D" id="3.40.50.850">
    <property type="entry name" value="Isochorismatase-like"/>
    <property type="match status" value="1"/>
</dbReference>
<dbReference type="RefSeq" id="WP_161156620.1">
    <property type="nucleotide sequence ID" value="NZ_WEKT01000027.1"/>
</dbReference>
<dbReference type="GO" id="GO:0016787">
    <property type="term" value="F:hydrolase activity"/>
    <property type="evidence" value="ECO:0007669"/>
    <property type="project" value="UniProtKB-KW"/>
</dbReference>
<dbReference type="PANTHER" id="PTHR43540:SF7">
    <property type="entry name" value="ISOCHORISMATASE FAMILY PROTEIN YECD"/>
    <property type="match status" value="1"/>
</dbReference>
<proteinExistence type="predicted"/>
<keyword evidence="1" id="KW-0378">Hydrolase</keyword>
<evidence type="ECO:0000313" key="3">
    <source>
        <dbReference type="EMBL" id="MZI94320.1"/>
    </source>
</evidence>
<dbReference type="EMBL" id="WEKT01000027">
    <property type="protein sequence ID" value="MZI94320.1"/>
    <property type="molecule type" value="Genomic_DNA"/>
</dbReference>
<dbReference type="Proteomes" id="UP000462621">
    <property type="component" value="Unassembled WGS sequence"/>
</dbReference>
<dbReference type="PANTHER" id="PTHR43540">
    <property type="entry name" value="PEROXYUREIDOACRYLATE/UREIDOACRYLATE AMIDOHYDROLASE-RELATED"/>
    <property type="match status" value="1"/>
</dbReference>
<gene>
    <name evidence="3" type="ORF">F9817_14075</name>
</gene>
<dbReference type="CDD" id="cd00431">
    <property type="entry name" value="cysteine_hydrolases"/>
    <property type="match status" value="1"/>
</dbReference>
<dbReference type="AlphaFoldDB" id="A0A7X4LLS8"/>